<reference evidence="3" key="1">
    <citation type="journal article" date="2019" name="Int. J. Syst. Evol. Microbiol.">
        <title>The Global Catalogue of Microorganisms (GCM) 10K type strain sequencing project: providing services to taxonomists for standard genome sequencing and annotation.</title>
        <authorList>
            <consortium name="The Broad Institute Genomics Platform"/>
            <consortium name="The Broad Institute Genome Sequencing Center for Infectious Disease"/>
            <person name="Wu L."/>
            <person name="Ma J."/>
        </authorList>
    </citation>
    <scope>NUCLEOTIDE SEQUENCE [LARGE SCALE GENOMIC DNA]</scope>
    <source>
        <strain evidence="3">NBRC 104970</strain>
    </source>
</reference>
<evidence type="ECO:0000313" key="3">
    <source>
        <dbReference type="Proteomes" id="UP001156836"/>
    </source>
</evidence>
<organism evidence="2 3">
    <name type="scientific">Chitiniphilus shinanonensis</name>
    <dbReference type="NCBI Taxonomy" id="553088"/>
    <lineage>
        <taxon>Bacteria</taxon>
        <taxon>Pseudomonadati</taxon>
        <taxon>Pseudomonadota</taxon>
        <taxon>Betaproteobacteria</taxon>
        <taxon>Neisseriales</taxon>
        <taxon>Chitinibacteraceae</taxon>
        <taxon>Chitiniphilus</taxon>
    </lineage>
</organism>
<dbReference type="Proteomes" id="UP001156836">
    <property type="component" value="Unassembled WGS sequence"/>
</dbReference>
<protein>
    <recommendedName>
        <fullName evidence="4">N-acetyltransferase domain-containing protein</fullName>
    </recommendedName>
</protein>
<sequence>MSFFKSVFGGSGGSGKPRSSQIEPPGTEMKVFHEQPTRLGQRGTLDYAHGSATFDHNAHDLTVHSIQSEQPGGGSKLMHRIAQDAQELGKPFIRTTLTAPSAHGFYHKMGMLPSQATKTAAENRWNQSFGGQVAPFAGGGTGKLNPDALAAFDLRLKTSRSQWEAPTATVLQNSGRRN</sequence>
<name>A0ABQ6BPR9_9NEIS</name>
<feature type="region of interest" description="Disordered" evidence="1">
    <location>
        <begin position="1"/>
        <end position="25"/>
    </location>
</feature>
<proteinExistence type="predicted"/>
<dbReference type="EMBL" id="BSOZ01000012">
    <property type="protein sequence ID" value="GLS04030.1"/>
    <property type="molecule type" value="Genomic_DNA"/>
</dbReference>
<accession>A0ABQ6BPR9</accession>
<gene>
    <name evidence="2" type="ORF">GCM10007860_11760</name>
</gene>
<evidence type="ECO:0000313" key="2">
    <source>
        <dbReference type="EMBL" id="GLS04030.1"/>
    </source>
</evidence>
<comment type="caution">
    <text evidence="2">The sequence shown here is derived from an EMBL/GenBank/DDBJ whole genome shotgun (WGS) entry which is preliminary data.</text>
</comment>
<evidence type="ECO:0000256" key="1">
    <source>
        <dbReference type="SAM" id="MobiDB-lite"/>
    </source>
</evidence>
<keyword evidence="3" id="KW-1185">Reference proteome</keyword>
<dbReference type="RefSeq" id="WP_018748406.1">
    <property type="nucleotide sequence ID" value="NZ_BSOZ01000012.1"/>
</dbReference>
<evidence type="ECO:0008006" key="4">
    <source>
        <dbReference type="Google" id="ProtNLM"/>
    </source>
</evidence>